<organism evidence="2 3">
    <name type="scientific">Streptomyces kronopolitis</name>
    <dbReference type="NCBI Taxonomy" id="1612435"/>
    <lineage>
        <taxon>Bacteria</taxon>
        <taxon>Bacillati</taxon>
        <taxon>Actinomycetota</taxon>
        <taxon>Actinomycetes</taxon>
        <taxon>Kitasatosporales</taxon>
        <taxon>Streptomycetaceae</taxon>
        <taxon>Streptomyces</taxon>
    </lineage>
</organism>
<accession>A0ABQ2J0R9</accession>
<dbReference type="Proteomes" id="UP000600080">
    <property type="component" value="Unassembled WGS sequence"/>
</dbReference>
<dbReference type="EMBL" id="BMND01000003">
    <property type="protein sequence ID" value="GGN37037.1"/>
    <property type="molecule type" value="Genomic_DNA"/>
</dbReference>
<name>A0ABQ2J0R9_9ACTN</name>
<reference evidence="3" key="1">
    <citation type="journal article" date="2019" name="Int. J. Syst. Evol. Microbiol.">
        <title>The Global Catalogue of Microorganisms (GCM) 10K type strain sequencing project: providing services to taxonomists for standard genome sequencing and annotation.</title>
        <authorList>
            <consortium name="The Broad Institute Genomics Platform"/>
            <consortium name="The Broad Institute Genome Sequencing Center for Infectious Disease"/>
            <person name="Wu L."/>
            <person name="Ma J."/>
        </authorList>
    </citation>
    <scope>NUCLEOTIDE SEQUENCE [LARGE SCALE GENOMIC DNA]</scope>
    <source>
        <strain evidence="3">CGMCC 4.7323</strain>
    </source>
</reference>
<feature type="compositionally biased region" description="Gly residues" evidence="1">
    <location>
        <begin position="14"/>
        <end position="27"/>
    </location>
</feature>
<comment type="caution">
    <text evidence="2">The sequence shown here is derived from an EMBL/GenBank/DDBJ whole genome shotgun (WGS) entry which is preliminary data.</text>
</comment>
<evidence type="ECO:0000313" key="3">
    <source>
        <dbReference type="Proteomes" id="UP000600080"/>
    </source>
</evidence>
<protein>
    <submittedName>
        <fullName evidence="2">Uncharacterized protein</fullName>
    </submittedName>
</protein>
<feature type="region of interest" description="Disordered" evidence="1">
    <location>
        <begin position="14"/>
        <end position="55"/>
    </location>
</feature>
<proteinExistence type="predicted"/>
<evidence type="ECO:0000256" key="1">
    <source>
        <dbReference type="SAM" id="MobiDB-lite"/>
    </source>
</evidence>
<evidence type="ECO:0000313" key="2">
    <source>
        <dbReference type="EMBL" id="GGN37037.1"/>
    </source>
</evidence>
<keyword evidence="3" id="KW-1185">Reference proteome</keyword>
<gene>
    <name evidence="2" type="ORF">GCM10012285_11420</name>
</gene>
<sequence>MELRCPVRALGWCGLGRAGRQGPGGEEQGGRHEDGGAGERPRWTVPVSEPHASPLNQGDIVVSWVAPR</sequence>
<feature type="compositionally biased region" description="Basic and acidic residues" evidence="1">
    <location>
        <begin position="28"/>
        <end position="42"/>
    </location>
</feature>